<name>A0A7J6W688_THATH</name>
<sequence length="133" mass="15207">MLNKACLKFGGYIKQVMSFNESDSSEMDILEKAKQIYVTSHEKNKLFMYDHAWNIFKFHDKWSINTEERSPGINNSPGINVSLRLTTLEEEGNDIRQTGEASTGRPSNGRNATKSRHRIVEDNDPMLKITIPC</sequence>
<protein>
    <recommendedName>
        <fullName evidence="4">No apical meristem-associated C-terminal domain-containing protein</fullName>
    </recommendedName>
</protein>
<reference evidence="2 3" key="1">
    <citation type="submission" date="2020-06" db="EMBL/GenBank/DDBJ databases">
        <title>Transcriptomic and genomic resources for Thalictrum thalictroides and T. hernandezii: Facilitating candidate gene discovery in an emerging model plant lineage.</title>
        <authorList>
            <person name="Arias T."/>
            <person name="Riano-Pachon D.M."/>
            <person name="Di Stilio V.S."/>
        </authorList>
    </citation>
    <scope>NUCLEOTIDE SEQUENCE [LARGE SCALE GENOMIC DNA]</scope>
    <source>
        <strain evidence="3">cv. WT478/WT964</strain>
        <tissue evidence="2">Leaves</tissue>
    </source>
</reference>
<evidence type="ECO:0008006" key="4">
    <source>
        <dbReference type="Google" id="ProtNLM"/>
    </source>
</evidence>
<dbReference type="PANTHER" id="PTHR45023">
    <property type="match status" value="1"/>
</dbReference>
<feature type="region of interest" description="Disordered" evidence="1">
    <location>
        <begin position="90"/>
        <end position="121"/>
    </location>
</feature>
<keyword evidence="3" id="KW-1185">Reference proteome</keyword>
<evidence type="ECO:0000313" key="3">
    <source>
        <dbReference type="Proteomes" id="UP000554482"/>
    </source>
</evidence>
<dbReference type="EMBL" id="JABWDY010020773">
    <property type="protein sequence ID" value="KAF5192899.1"/>
    <property type="molecule type" value="Genomic_DNA"/>
</dbReference>
<organism evidence="2 3">
    <name type="scientific">Thalictrum thalictroides</name>
    <name type="common">Rue-anemone</name>
    <name type="synonym">Anemone thalictroides</name>
    <dbReference type="NCBI Taxonomy" id="46969"/>
    <lineage>
        <taxon>Eukaryota</taxon>
        <taxon>Viridiplantae</taxon>
        <taxon>Streptophyta</taxon>
        <taxon>Embryophyta</taxon>
        <taxon>Tracheophyta</taxon>
        <taxon>Spermatophyta</taxon>
        <taxon>Magnoliopsida</taxon>
        <taxon>Ranunculales</taxon>
        <taxon>Ranunculaceae</taxon>
        <taxon>Thalictroideae</taxon>
        <taxon>Thalictrum</taxon>
    </lineage>
</organism>
<dbReference type="PANTHER" id="PTHR45023:SF4">
    <property type="entry name" value="GLYCINE-RICH PROTEIN-RELATED"/>
    <property type="match status" value="1"/>
</dbReference>
<comment type="caution">
    <text evidence="2">The sequence shown here is derived from an EMBL/GenBank/DDBJ whole genome shotgun (WGS) entry which is preliminary data.</text>
</comment>
<dbReference type="AlphaFoldDB" id="A0A7J6W688"/>
<gene>
    <name evidence="2" type="ORF">FRX31_017515</name>
</gene>
<dbReference type="Proteomes" id="UP000554482">
    <property type="component" value="Unassembled WGS sequence"/>
</dbReference>
<proteinExistence type="predicted"/>
<feature type="compositionally biased region" description="Polar residues" evidence="1">
    <location>
        <begin position="95"/>
        <end position="112"/>
    </location>
</feature>
<evidence type="ECO:0000256" key="1">
    <source>
        <dbReference type="SAM" id="MobiDB-lite"/>
    </source>
</evidence>
<evidence type="ECO:0000313" key="2">
    <source>
        <dbReference type="EMBL" id="KAF5192899.1"/>
    </source>
</evidence>
<accession>A0A7J6W688</accession>